<evidence type="ECO:0000313" key="3">
    <source>
        <dbReference type="Proteomes" id="UP000038045"/>
    </source>
</evidence>
<dbReference type="InterPro" id="IPR036880">
    <property type="entry name" value="Kunitz_BPTI_sf"/>
</dbReference>
<reference evidence="4" key="1">
    <citation type="submission" date="2017-02" db="UniProtKB">
        <authorList>
            <consortium name="WormBaseParasite"/>
        </authorList>
    </citation>
    <scope>IDENTIFICATION</scope>
</reference>
<dbReference type="Gene3D" id="4.10.410.10">
    <property type="entry name" value="Pancreatic trypsin inhibitor Kunitz domain"/>
    <property type="match status" value="2"/>
</dbReference>
<dbReference type="WBParaSite" id="PTRK_0001059800.1">
    <property type="protein sequence ID" value="PTRK_0001059800.1"/>
    <property type="gene ID" value="PTRK_0001059800"/>
</dbReference>
<organism evidence="3 4">
    <name type="scientific">Parastrongyloides trichosuri</name>
    <name type="common">Possum-specific nematode worm</name>
    <dbReference type="NCBI Taxonomy" id="131310"/>
    <lineage>
        <taxon>Eukaryota</taxon>
        <taxon>Metazoa</taxon>
        <taxon>Ecdysozoa</taxon>
        <taxon>Nematoda</taxon>
        <taxon>Chromadorea</taxon>
        <taxon>Rhabditida</taxon>
        <taxon>Tylenchina</taxon>
        <taxon>Panagrolaimomorpha</taxon>
        <taxon>Strongyloidoidea</taxon>
        <taxon>Strongyloididae</taxon>
        <taxon>Parastrongyloides</taxon>
    </lineage>
</organism>
<dbReference type="InterPro" id="IPR053014">
    <property type="entry name" value="Cuticle_assoc_divergent"/>
</dbReference>
<evidence type="ECO:0000313" key="4">
    <source>
        <dbReference type="WBParaSite" id="PTRK_0001059800.1"/>
    </source>
</evidence>
<dbReference type="GO" id="GO:0004867">
    <property type="term" value="F:serine-type endopeptidase inhibitor activity"/>
    <property type="evidence" value="ECO:0007669"/>
    <property type="project" value="InterPro"/>
</dbReference>
<dbReference type="PROSITE" id="PS50279">
    <property type="entry name" value="BPTI_KUNITZ_2"/>
    <property type="match status" value="2"/>
</dbReference>
<dbReference type="PANTHER" id="PTHR46339">
    <property type="entry name" value="PROTEIN CBG15282-RELATED"/>
    <property type="match status" value="1"/>
</dbReference>
<dbReference type="PROSITE" id="PS00280">
    <property type="entry name" value="BPTI_KUNITZ_1"/>
    <property type="match status" value="1"/>
</dbReference>
<feature type="chain" id="PRO_5005892043" evidence="1">
    <location>
        <begin position="20"/>
        <end position="190"/>
    </location>
</feature>
<keyword evidence="3" id="KW-1185">Reference proteome</keyword>
<dbReference type="SMART" id="SM00131">
    <property type="entry name" value="KU"/>
    <property type="match status" value="2"/>
</dbReference>
<dbReference type="Proteomes" id="UP000038045">
    <property type="component" value="Unplaced"/>
</dbReference>
<keyword evidence="1" id="KW-0732">Signal</keyword>
<feature type="domain" description="BPTI/Kunitz inhibitor" evidence="2">
    <location>
        <begin position="23"/>
        <end position="76"/>
    </location>
</feature>
<proteinExistence type="predicted"/>
<dbReference type="Pfam" id="PF00014">
    <property type="entry name" value="Kunitz_BPTI"/>
    <property type="match status" value="2"/>
</dbReference>
<dbReference type="InterPro" id="IPR020901">
    <property type="entry name" value="Prtase_inh_Kunz-CS"/>
</dbReference>
<accession>A0A0N4ZPZ1</accession>
<sequence length="190" mass="21834">MLSKTIYLVILFFIIKIKSNDNCLENRDVGYTCEEGVEEKRFYYHTKYKICSPFIYKGCGGTKNNFKTSDDCKNTCSSVVNDSNNITLPLAIKCGGTYSPNIKIDIVTCNNNGTCLENYECKNDVCCPTKDYICSMEWDSGKEFEGIVKHTGRYAFKKENNDCLRFSYFRNEGNLNNFLTYKSCLNFCKN</sequence>
<dbReference type="InterPro" id="IPR002223">
    <property type="entry name" value="Kunitz_BPTI"/>
</dbReference>
<feature type="domain" description="BPTI/Kunitz inhibitor" evidence="2">
    <location>
        <begin position="134"/>
        <end position="188"/>
    </location>
</feature>
<evidence type="ECO:0000259" key="2">
    <source>
        <dbReference type="PROSITE" id="PS50279"/>
    </source>
</evidence>
<evidence type="ECO:0000256" key="1">
    <source>
        <dbReference type="SAM" id="SignalP"/>
    </source>
</evidence>
<protein>
    <submittedName>
        <fullName evidence="4">BPTI/Kunitz inhibitor domain-containing protein</fullName>
    </submittedName>
</protein>
<feature type="signal peptide" evidence="1">
    <location>
        <begin position="1"/>
        <end position="19"/>
    </location>
</feature>
<dbReference type="STRING" id="131310.A0A0N4ZPZ1"/>
<name>A0A0N4ZPZ1_PARTI</name>
<dbReference type="PRINTS" id="PR00759">
    <property type="entry name" value="BASICPTASE"/>
</dbReference>
<dbReference type="AlphaFoldDB" id="A0A0N4ZPZ1"/>
<dbReference type="CDD" id="cd00109">
    <property type="entry name" value="Kunitz-type"/>
    <property type="match status" value="2"/>
</dbReference>
<dbReference type="SUPFAM" id="SSF57362">
    <property type="entry name" value="BPTI-like"/>
    <property type="match status" value="2"/>
</dbReference>